<organism evidence="4 5">
    <name type="scientific">Bacillus gobiensis</name>
    <dbReference type="NCBI Taxonomy" id="1441095"/>
    <lineage>
        <taxon>Bacteria</taxon>
        <taxon>Bacillati</taxon>
        <taxon>Bacillota</taxon>
        <taxon>Bacilli</taxon>
        <taxon>Bacillales</taxon>
        <taxon>Bacillaceae</taxon>
        <taxon>Bacillus</taxon>
    </lineage>
</organism>
<dbReference type="PANTHER" id="PTHR43420">
    <property type="entry name" value="ACETYLTRANSFERASE"/>
    <property type="match status" value="1"/>
</dbReference>
<dbReference type="Pfam" id="PF00583">
    <property type="entry name" value="Acetyltransf_1"/>
    <property type="match status" value="1"/>
</dbReference>
<keyword evidence="5" id="KW-1185">Reference proteome</keyword>
<dbReference type="PANTHER" id="PTHR43420:SF51">
    <property type="entry name" value="PEPTIDYL-LYSINE N-ACETYLTRANSFERASE YIAC"/>
    <property type="match status" value="1"/>
</dbReference>
<accession>A0A0M4FS63</accession>
<dbReference type="SUPFAM" id="SSF55729">
    <property type="entry name" value="Acyl-CoA N-acyltransferases (Nat)"/>
    <property type="match status" value="1"/>
</dbReference>
<dbReference type="OrthoDB" id="9799092at2"/>
<dbReference type="PATRIC" id="fig|1441095.3.peg.2772"/>
<reference evidence="5" key="1">
    <citation type="submission" date="2015-08" db="EMBL/GenBank/DDBJ databases">
        <title>Genome sequencing project for genomic taxonomy and phylogenomics of Bacillus-like bacteria.</title>
        <authorList>
            <person name="Liu B."/>
            <person name="Wang J."/>
            <person name="Zhu Y."/>
            <person name="Liu G."/>
            <person name="Chen Q."/>
            <person name="Chen Z."/>
            <person name="Lan J."/>
            <person name="Che J."/>
            <person name="Ge C."/>
            <person name="Shi H."/>
            <person name="Pan Z."/>
            <person name="Liu X."/>
        </authorList>
    </citation>
    <scope>NUCLEOTIDE SEQUENCE [LARGE SCALE GENOMIC DNA]</scope>
    <source>
        <strain evidence="5">FJAT-4402</strain>
    </source>
</reference>
<dbReference type="Proteomes" id="UP000067625">
    <property type="component" value="Chromosome"/>
</dbReference>
<dbReference type="PROSITE" id="PS51186">
    <property type="entry name" value="GNAT"/>
    <property type="match status" value="1"/>
</dbReference>
<dbReference type="InterPro" id="IPR050680">
    <property type="entry name" value="YpeA/RimI_acetyltransf"/>
</dbReference>
<reference evidence="4 5" key="2">
    <citation type="journal article" date="2016" name="Int. J. Syst. Evol. Microbiol.">
        <title>Bacillus gobiensis sp. nov., isolated from a soil sample.</title>
        <authorList>
            <person name="Liu B."/>
            <person name="Liu G.H."/>
            <person name="Cetin S."/>
            <person name="Schumann P."/>
            <person name="Pan Z.Z."/>
            <person name="Chen Q.Q."/>
        </authorList>
    </citation>
    <scope>NUCLEOTIDE SEQUENCE [LARGE SCALE GENOMIC DNA]</scope>
    <source>
        <strain evidence="4 5">FJAT-4402</strain>
    </source>
</reference>
<protein>
    <recommendedName>
        <fullName evidence="3">N-acetyltransferase domain-containing protein</fullName>
    </recommendedName>
</protein>
<sequence>MAYDNIRVLDRDDADRYLELRLEALLQDPDAFGSTYEETMQNSMKELLHQYKQRLVPTEKSFTVGAFYEATLISAASILRQEMIKFNHKAALLAVYTSPAYRGKGIGKAVLYAVIEHAKKLEGLEQITLSVLKSNKSAKKLYESAGFEVFGCEKQAIKYKNRYHDELHMKLLL</sequence>
<evidence type="ECO:0000259" key="3">
    <source>
        <dbReference type="PROSITE" id="PS51186"/>
    </source>
</evidence>
<evidence type="ECO:0000256" key="1">
    <source>
        <dbReference type="ARBA" id="ARBA00022679"/>
    </source>
</evidence>
<dbReference type="RefSeq" id="WP_053604120.1">
    <property type="nucleotide sequence ID" value="NZ_CP012600.1"/>
</dbReference>
<dbReference type="InterPro" id="IPR016181">
    <property type="entry name" value="Acyl_CoA_acyltransferase"/>
</dbReference>
<keyword evidence="1" id="KW-0808">Transferase</keyword>
<evidence type="ECO:0000313" key="4">
    <source>
        <dbReference type="EMBL" id="ALC82334.1"/>
    </source>
</evidence>
<feature type="domain" description="N-acetyltransferase" evidence="3">
    <location>
        <begin position="4"/>
        <end position="173"/>
    </location>
</feature>
<evidence type="ECO:0000313" key="5">
    <source>
        <dbReference type="Proteomes" id="UP000067625"/>
    </source>
</evidence>
<dbReference type="InterPro" id="IPR000182">
    <property type="entry name" value="GNAT_dom"/>
</dbReference>
<keyword evidence="2" id="KW-0012">Acyltransferase</keyword>
<dbReference type="Gene3D" id="3.40.630.30">
    <property type="match status" value="1"/>
</dbReference>
<evidence type="ECO:0000256" key="2">
    <source>
        <dbReference type="ARBA" id="ARBA00023315"/>
    </source>
</evidence>
<dbReference type="AlphaFoldDB" id="A0A0M4FS63"/>
<dbReference type="CDD" id="cd04301">
    <property type="entry name" value="NAT_SF"/>
    <property type="match status" value="1"/>
</dbReference>
<name>A0A0M4FS63_9BACI</name>
<dbReference type="GO" id="GO:0016747">
    <property type="term" value="F:acyltransferase activity, transferring groups other than amino-acyl groups"/>
    <property type="evidence" value="ECO:0007669"/>
    <property type="project" value="InterPro"/>
</dbReference>
<proteinExistence type="predicted"/>
<gene>
    <name evidence="4" type="ORF">AM592_12635</name>
</gene>
<dbReference type="STRING" id="1441095.AM592_12635"/>
<dbReference type="EMBL" id="CP012600">
    <property type="protein sequence ID" value="ALC82334.1"/>
    <property type="molecule type" value="Genomic_DNA"/>
</dbReference>